<keyword evidence="2 5" id="KW-0540">Nuclease</keyword>
<dbReference type="PANTHER" id="PTHR30008:SF0">
    <property type="entry name" value="EXODEOXYRIBONUCLEASE 7 LARGE SUBUNIT"/>
    <property type="match status" value="1"/>
</dbReference>
<dbReference type="GO" id="GO:0008855">
    <property type="term" value="F:exodeoxyribonuclease VII activity"/>
    <property type="evidence" value="ECO:0007669"/>
    <property type="project" value="UniProtKB-EC"/>
</dbReference>
<keyword evidence="1 5" id="KW-0963">Cytoplasm</keyword>
<gene>
    <name evidence="5 9" type="primary">xseA</name>
    <name evidence="9" type="ORF">KQI89_03150</name>
</gene>
<evidence type="ECO:0000259" key="7">
    <source>
        <dbReference type="Pfam" id="PF02601"/>
    </source>
</evidence>
<evidence type="ECO:0000256" key="4">
    <source>
        <dbReference type="ARBA" id="ARBA00022839"/>
    </source>
</evidence>
<dbReference type="Pfam" id="PF02601">
    <property type="entry name" value="Exonuc_VII_L"/>
    <property type="match status" value="1"/>
</dbReference>
<name>A0ABS6EWY8_9CLOT</name>
<keyword evidence="4 5" id="KW-0269">Exonuclease</keyword>
<dbReference type="Proteomes" id="UP000736583">
    <property type="component" value="Unassembled WGS sequence"/>
</dbReference>
<evidence type="ECO:0000313" key="9">
    <source>
        <dbReference type="EMBL" id="MBU5590749.1"/>
    </source>
</evidence>
<organism evidence="9 10">
    <name type="scientific">Clostridium simiarum</name>
    <dbReference type="NCBI Taxonomy" id="2841506"/>
    <lineage>
        <taxon>Bacteria</taxon>
        <taxon>Bacillati</taxon>
        <taxon>Bacillota</taxon>
        <taxon>Clostridia</taxon>
        <taxon>Eubacteriales</taxon>
        <taxon>Clostridiaceae</taxon>
        <taxon>Clostridium</taxon>
    </lineage>
</organism>
<evidence type="ECO:0000256" key="1">
    <source>
        <dbReference type="ARBA" id="ARBA00022490"/>
    </source>
</evidence>
<dbReference type="Pfam" id="PF13742">
    <property type="entry name" value="tRNA_anti_2"/>
    <property type="match status" value="1"/>
</dbReference>
<dbReference type="PANTHER" id="PTHR30008">
    <property type="entry name" value="EXODEOXYRIBONUCLEASE 7 LARGE SUBUNIT"/>
    <property type="match status" value="1"/>
</dbReference>
<feature type="domain" description="Exonuclease VII large subunit C-terminal" evidence="7">
    <location>
        <begin position="124"/>
        <end position="339"/>
    </location>
</feature>
<accession>A0ABS6EWY8</accession>
<dbReference type="HAMAP" id="MF_00378">
    <property type="entry name" value="Exonuc_7_L"/>
    <property type="match status" value="1"/>
</dbReference>
<proteinExistence type="inferred from homology"/>
<feature type="domain" description="OB-fold nucleic acid binding" evidence="8">
    <location>
        <begin position="6"/>
        <end position="100"/>
    </location>
</feature>
<keyword evidence="10" id="KW-1185">Reference proteome</keyword>
<evidence type="ECO:0000313" key="10">
    <source>
        <dbReference type="Proteomes" id="UP000736583"/>
    </source>
</evidence>
<comment type="subcellular location">
    <subcellularLocation>
        <location evidence="5 6">Cytoplasm</location>
    </subcellularLocation>
</comment>
<protein>
    <recommendedName>
        <fullName evidence="5">Exodeoxyribonuclease 7 large subunit</fullName>
        <ecNumber evidence="5">3.1.11.6</ecNumber>
    </recommendedName>
    <alternativeName>
        <fullName evidence="5">Exodeoxyribonuclease VII large subunit</fullName>
        <shortName evidence="5">Exonuclease VII large subunit</shortName>
    </alternativeName>
</protein>
<evidence type="ECO:0000259" key="8">
    <source>
        <dbReference type="Pfam" id="PF13742"/>
    </source>
</evidence>
<comment type="similarity">
    <text evidence="5 6">Belongs to the XseA family.</text>
</comment>
<dbReference type="InterPro" id="IPR025824">
    <property type="entry name" value="OB-fold_nuc-bd_dom"/>
</dbReference>
<evidence type="ECO:0000256" key="6">
    <source>
        <dbReference type="RuleBase" id="RU004355"/>
    </source>
</evidence>
<evidence type="ECO:0000256" key="5">
    <source>
        <dbReference type="HAMAP-Rule" id="MF_00378"/>
    </source>
</evidence>
<comment type="subunit">
    <text evidence="5">Heterooligomer composed of large and small subunits.</text>
</comment>
<dbReference type="NCBIfam" id="TIGR00237">
    <property type="entry name" value="xseA"/>
    <property type="match status" value="1"/>
</dbReference>
<dbReference type="EMBL" id="JAHLQL010000001">
    <property type="protein sequence ID" value="MBU5590749.1"/>
    <property type="molecule type" value="Genomic_DNA"/>
</dbReference>
<dbReference type="EC" id="3.1.11.6" evidence="5"/>
<dbReference type="RefSeq" id="WP_216456653.1">
    <property type="nucleotide sequence ID" value="NZ_JAHLQL010000001.1"/>
</dbReference>
<evidence type="ECO:0000256" key="3">
    <source>
        <dbReference type="ARBA" id="ARBA00022801"/>
    </source>
</evidence>
<comment type="catalytic activity">
    <reaction evidence="5 6">
        <text>Exonucleolytic cleavage in either 5'- to 3'- or 3'- to 5'-direction to yield nucleoside 5'-phosphates.</text>
        <dbReference type="EC" id="3.1.11.6"/>
    </reaction>
</comment>
<dbReference type="InterPro" id="IPR020579">
    <property type="entry name" value="Exonuc_VII_lsu_C"/>
</dbReference>
<dbReference type="InterPro" id="IPR003753">
    <property type="entry name" value="Exonuc_VII_L"/>
</dbReference>
<keyword evidence="3 5" id="KW-0378">Hydrolase</keyword>
<evidence type="ECO:0000256" key="2">
    <source>
        <dbReference type="ARBA" id="ARBA00022722"/>
    </source>
</evidence>
<reference evidence="9 10" key="1">
    <citation type="submission" date="2021-06" db="EMBL/GenBank/DDBJ databases">
        <authorList>
            <person name="Sun Q."/>
            <person name="Li D."/>
        </authorList>
    </citation>
    <scope>NUCLEOTIDE SEQUENCE [LARGE SCALE GENOMIC DNA]</scope>
    <source>
        <strain evidence="9 10">MSJ-4</strain>
    </source>
</reference>
<comment type="function">
    <text evidence="5">Bidirectionally degrades single-stranded DNA into large acid-insoluble oligonucleotides, which are then degraded further into small acid-soluble oligonucleotides.</text>
</comment>
<comment type="caution">
    <text evidence="9">The sequence shown here is derived from an EMBL/GenBank/DDBJ whole genome shotgun (WGS) entry which is preliminary data.</text>
</comment>
<sequence length="398" mass="45459">MYIKTLTVTAVNSYVKKIIDNDLILNNLKIKGEVSNFKRHSSGHLYFTLKDESSKISCVMFRDYAKFLDVEMVDGLRVEIKGKIKVYQKDGSYQLYCEEVKKQGLGDLYAAFLELKENLEKEGLFKLEHKKPLPIYPKKVGIITSSTGAAIRDIINVAKRRNAYIDMIIYPSLVQGDEASKDVIKGIKYFEKNNDVEVVIIARGGGSIEELWAFNDEELAREIYNAKIPIITGVGHEVDYTIADFVSDLRAPTPSAAAEIVFPNYYEIEKNIHINYIKLKQSIDSTLSEKKNQINLLKKIIELNSPMNYIVNEYKNISDLNDRLNSGIKRKVLDEKNRLGYMIDLLNAHNPLKVLNKGYTLIKDENGNLIKNSKDLKDEDLVEILFRDGKINAKIYND</sequence>
<dbReference type="CDD" id="cd04489">
    <property type="entry name" value="ExoVII_LU_OBF"/>
    <property type="match status" value="1"/>
</dbReference>